<dbReference type="EMBL" id="BLAL01000194">
    <property type="protein sequence ID" value="GES90250.1"/>
    <property type="molecule type" value="Genomic_DNA"/>
</dbReference>
<evidence type="ECO:0000256" key="1">
    <source>
        <dbReference type="SAM" id="SignalP"/>
    </source>
</evidence>
<dbReference type="Gene3D" id="2.60.270.50">
    <property type="match status" value="1"/>
</dbReference>
<sequence>MFKFLLFTFIILTFIPFNISVPINGIDFNILTRRQNVNNACYVKAAKESARSTTIVLINKSGTDLFYISSPLDHGIWTSGCDPSTTQIVPNGQSISFSNESDGFATGDGGSVVYSIGSEAPPLTFTINWSNPFTGSNSYEVNFPQGSKYAYSAPFPPSGDNAYYEITIL</sequence>
<dbReference type="Proteomes" id="UP000615446">
    <property type="component" value="Unassembled WGS sequence"/>
</dbReference>
<dbReference type="AlphaFoldDB" id="A0A2Z6RG96"/>
<evidence type="ECO:0000313" key="3">
    <source>
        <dbReference type="EMBL" id="GES90250.1"/>
    </source>
</evidence>
<dbReference type="OrthoDB" id="2322698at2759"/>
<keyword evidence="1" id="KW-0732">Signal</keyword>
<name>A0A2Z6RG96_9GLOM</name>
<feature type="chain" id="PRO_5033340518" evidence="1">
    <location>
        <begin position="21"/>
        <end position="169"/>
    </location>
</feature>
<reference evidence="3" key="2">
    <citation type="submission" date="2019-10" db="EMBL/GenBank/DDBJ databases">
        <title>Conservation and host-specific expression of non-tandemly repeated heterogenous ribosome RNA gene in arbuscular mycorrhizal fungi.</title>
        <authorList>
            <person name="Maeda T."/>
            <person name="Kobayashi Y."/>
            <person name="Nakagawa T."/>
            <person name="Ezawa T."/>
            <person name="Yamaguchi K."/>
            <person name="Bino T."/>
            <person name="Nishimoto Y."/>
            <person name="Shigenobu S."/>
            <person name="Kawaguchi M."/>
        </authorList>
    </citation>
    <scope>NUCLEOTIDE SEQUENCE</scope>
    <source>
        <strain evidence="3">HR1</strain>
    </source>
</reference>
<gene>
    <name evidence="3" type="ORF">RCL2_001711100</name>
    <name evidence="2" type="ORF">RclHR1_01880009</name>
</gene>
<dbReference type="EMBL" id="BEXD01000979">
    <property type="protein sequence ID" value="GBB91478.1"/>
    <property type="molecule type" value="Genomic_DNA"/>
</dbReference>
<proteinExistence type="predicted"/>
<keyword evidence="4" id="KW-1185">Reference proteome</keyword>
<comment type="caution">
    <text evidence="2">The sequence shown here is derived from an EMBL/GenBank/DDBJ whole genome shotgun (WGS) entry which is preliminary data.</text>
</comment>
<evidence type="ECO:0000313" key="4">
    <source>
        <dbReference type="Proteomes" id="UP000247702"/>
    </source>
</evidence>
<dbReference type="Proteomes" id="UP000247702">
    <property type="component" value="Unassembled WGS sequence"/>
</dbReference>
<protein>
    <submittedName>
        <fullName evidence="3">Crystal protein ET79</fullName>
    </submittedName>
</protein>
<evidence type="ECO:0000313" key="2">
    <source>
        <dbReference type="EMBL" id="GBB91478.1"/>
    </source>
</evidence>
<accession>A0A2Z6RG96</accession>
<organism evidence="2 4">
    <name type="scientific">Rhizophagus clarus</name>
    <dbReference type="NCBI Taxonomy" id="94130"/>
    <lineage>
        <taxon>Eukaryota</taxon>
        <taxon>Fungi</taxon>
        <taxon>Fungi incertae sedis</taxon>
        <taxon>Mucoromycota</taxon>
        <taxon>Glomeromycotina</taxon>
        <taxon>Glomeromycetes</taxon>
        <taxon>Glomerales</taxon>
        <taxon>Glomeraceae</taxon>
        <taxon>Rhizophagus</taxon>
    </lineage>
</organism>
<feature type="signal peptide" evidence="1">
    <location>
        <begin position="1"/>
        <end position="20"/>
    </location>
</feature>
<reference evidence="2 4" key="1">
    <citation type="submission" date="2017-11" db="EMBL/GenBank/DDBJ databases">
        <title>The genome of Rhizophagus clarus HR1 reveals common genetic basis of auxotrophy among arbuscular mycorrhizal fungi.</title>
        <authorList>
            <person name="Kobayashi Y."/>
        </authorList>
    </citation>
    <scope>NUCLEOTIDE SEQUENCE [LARGE SCALE GENOMIC DNA]</scope>
    <source>
        <strain evidence="2 4">HR1</strain>
    </source>
</reference>